<dbReference type="SUPFAM" id="SSF64586">
    <property type="entry name" value="C-terminal domain of ProRS"/>
    <property type="match status" value="1"/>
</dbReference>
<dbReference type="SUPFAM" id="SSF55681">
    <property type="entry name" value="Class II aaRS and biotin synthetases"/>
    <property type="match status" value="1"/>
</dbReference>
<evidence type="ECO:0000313" key="10">
    <source>
        <dbReference type="EMBL" id="SUZ68219.1"/>
    </source>
</evidence>
<reference evidence="10" key="1">
    <citation type="submission" date="2018-05" db="EMBL/GenBank/DDBJ databases">
        <authorList>
            <person name="Lanie J.A."/>
            <person name="Ng W.-L."/>
            <person name="Kazmierczak K.M."/>
            <person name="Andrzejewski T.M."/>
            <person name="Davidsen T.M."/>
            <person name="Wayne K.J."/>
            <person name="Tettelin H."/>
            <person name="Glass J.I."/>
            <person name="Rusch D."/>
            <person name="Podicherti R."/>
            <person name="Tsui H.-C.T."/>
            <person name="Winkler M.E."/>
        </authorList>
    </citation>
    <scope>NUCLEOTIDE SEQUENCE</scope>
</reference>
<dbReference type="Gene3D" id="3.30.110.30">
    <property type="entry name" value="C-terminal domain of ProRS"/>
    <property type="match status" value="1"/>
</dbReference>
<dbReference type="PANTHER" id="PTHR43382">
    <property type="entry name" value="PROLYL-TRNA SYNTHETASE"/>
    <property type="match status" value="1"/>
</dbReference>
<evidence type="ECO:0000256" key="1">
    <source>
        <dbReference type="ARBA" id="ARBA00012831"/>
    </source>
</evidence>
<evidence type="ECO:0000256" key="8">
    <source>
        <dbReference type="ARBA" id="ARBA00047671"/>
    </source>
</evidence>
<keyword evidence="5" id="KW-0648">Protein biosynthesis</keyword>
<protein>
    <recommendedName>
        <fullName evidence="1">proline--tRNA ligase</fullName>
        <ecNumber evidence="1">6.1.1.15</ecNumber>
    </recommendedName>
    <alternativeName>
        <fullName evidence="7">Prolyl-tRNA synthetase</fullName>
    </alternativeName>
</protein>
<keyword evidence="6" id="KW-0030">Aminoacyl-tRNA synthetase</keyword>
<evidence type="ECO:0000256" key="2">
    <source>
        <dbReference type="ARBA" id="ARBA00022598"/>
    </source>
</evidence>
<dbReference type="Pfam" id="PF03129">
    <property type="entry name" value="HGTP_anticodon"/>
    <property type="match status" value="1"/>
</dbReference>
<sequence>MAKITPQSENFSKWYTDTILHTDLADYGPVKGTMVIKPYGFALWSNVKKALNTMIEETGHENAYFPLFIPKSFFEKEAKHVEGFAKECAVVTHSKLIATDNGLEVDPASKLKEEIIVRPTSETIIWSMFKKWITSYRDLPVMINQWANVVRWEMRTRLFLRTSEFLWQEGHTAHATKEEAMKETLQIVEIYKSLFEDHLAIPTVIGRKSDAEKFAGAEETYSIETMMLDKKALQGGTSHYLGTNFGNAFDVKFQNKENKEQSVFATSWGVSTRVIGALIMVHGDNKGLKIPPKVAPHQVIIVPINPKNENEKEFNNFVDTVANDLNKNGIRCKIDASENTPGFKFNFWEVRGVPIRLEIGLQEYKDQKLTLCRRDTGEKTSIKQNDSSIIAKMLDDIQLNMYNSANAFLKKNTIELNNYKDLKEKLSKDNCFVKAYWDGSAASELKVKEDTKATIRCIIEDVDNKKSKCIVSNKPAKHLVIFAKAY</sequence>
<gene>
    <name evidence="10" type="ORF">METZ01_LOCUS21073</name>
</gene>
<dbReference type="PANTHER" id="PTHR43382:SF2">
    <property type="entry name" value="BIFUNCTIONAL GLUTAMATE_PROLINE--TRNA LIGASE"/>
    <property type="match status" value="1"/>
</dbReference>
<dbReference type="InterPro" id="IPR045864">
    <property type="entry name" value="aa-tRNA-synth_II/BPL/LPL"/>
</dbReference>
<keyword evidence="2" id="KW-0436">Ligase</keyword>
<dbReference type="InterPro" id="IPR017449">
    <property type="entry name" value="Pro-tRNA_synth_II"/>
</dbReference>
<dbReference type="InterPro" id="IPR016061">
    <property type="entry name" value="Pro-tRNA_ligase_II_C"/>
</dbReference>
<keyword evidence="3" id="KW-0547">Nucleotide-binding</keyword>
<dbReference type="FunFam" id="3.30.930.10:FF:000023">
    <property type="entry name" value="Proline--tRNA ligase"/>
    <property type="match status" value="1"/>
</dbReference>
<dbReference type="Gene3D" id="3.30.930.10">
    <property type="entry name" value="Bira Bifunctional Protein, Domain 2"/>
    <property type="match status" value="1"/>
</dbReference>
<dbReference type="Gene3D" id="3.40.50.800">
    <property type="entry name" value="Anticodon-binding domain"/>
    <property type="match status" value="1"/>
</dbReference>
<dbReference type="GO" id="GO:0006433">
    <property type="term" value="P:prolyl-tRNA aminoacylation"/>
    <property type="evidence" value="ECO:0007669"/>
    <property type="project" value="InterPro"/>
</dbReference>
<dbReference type="Pfam" id="PF09180">
    <property type="entry name" value="ProRS-C_1"/>
    <property type="match status" value="1"/>
</dbReference>
<dbReference type="InterPro" id="IPR006195">
    <property type="entry name" value="aa-tRNA-synth_II"/>
</dbReference>
<dbReference type="CDD" id="cd00778">
    <property type="entry name" value="ProRS_core_arch_euk"/>
    <property type="match status" value="1"/>
</dbReference>
<dbReference type="EC" id="6.1.1.15" evidence="1"/>
<dbReference type="CDD" id="cd00862">
    <property type="entry name" value="ProRS_anticodon_zinc"/>
    <property type="match status" value="1"/>
</dbReference>
<feature type="domain" description="Aminoacyl-transfer RNA synthetases class-II family profile" evidence="9">
    <location>
        <begin position="32"/>
        <end position="291"/>
    </location>
</feature>
<evidence type="ECO:0000256" key="7">
    <source>
        <dbReference type="ARBA" id="ARBA00029731"/>
    </source>
</evidence>
<dbReference type="InterPro" id="IPR004154">
    <property type="entry name" value="Anticodon-bd"/>
</dbReference>
<dbReference type="AlphaFoldDB" id="A0A381PQA8"/>
<comment type="catalytic activity">
    <reaction evidence="8">
        <text>tRNA(Pro) + L-proline + ATP = L-prolyl-tRNA(Pro) + AMP + diphosphate</text>
        <dbReference type="Rhea" id="RHEA:14305"/>
        <dbReference type="Rhea" id="RHEA-COMP:9700"/>
        <dbReference type="Rhea" id="RHEA-COMP:9702"/>
        <dbReference type="ChEBI" id="CHEBI:30616"/>
        <dbReference type="ChEBI" id="CHEBI:33019"/>
        <dbReference type="ChEBI" id="CHEBI:60039"/>
        <dbReference type="ChEBI" id="CHEBI:78442"/>
        <dbReference type="ChEBI" id="CHEBI:78532"/>
        <dbReference type="ChEBI" id="CHEBI:456215"/>
        <dbReference type="EC" id="6.1.1.15"/>
    </reaction>
</comment>
<evidence type="ECO:0000256" key="6">
    <source>
        <dbReference type="ARBA" id="ARBA00023146"/>
    </source>
</evidence>
<name>A0A381PQA8_9ZZZZ</name>
<dbReference type="SUPFAM" id="SSF52954">
    <property type="entry name" value="Class II aaRS ABD-related"/>
    <property type="match status" value="1"/>
</dbReference>
<dbReference type="HAMAP" id="MF_01571">
    <property type="entry name" value="Pro_tRNA_synth_type3"/>
    <property type="match status" value="1"/>
</dbReference>
<proteinExistence type="inferred from homology"/>
<dbReference type="SMART" id="SM00946">
    <property type="entry name" value="ProRS-C_1"/>
    <property type="match status" value="1"/>
</dbReference>
<dbReference type="Pfam" id="PF00587">
    <property type="entry name" value="tRNA-synt_2b"/>
    <property type="match status" value="1"/>
</dbReference>
<organism evidence="10">
    <name type="scientific">marine metagenome</name>
    <dbReference type="NCBI Taxonomy" id="408172"/>
    <lineage>
        <taxon>unclassified sequences</taxon>
        <taxon>metagenomes</taxon>
        <taxon>ecological metagenomes</taxon>
    </lineage>
</organism>
<dbReference type="GO" id="GO:0005737">
    <property type="term" value="C:cytoplasm"/>
    <property type="evidence" value="ECO:0007669"/>
    <property type="project" value="InterPro"/>
</dbReference>
<evidence type="ECO:0000256" key="4">
    <source>
        <dbReference type="ARBA" id="ARBA00022840"/>
    </source>
</evidence>
<dbReference type="InterPro" id="IPR036621">
    <property type="entry name" value="Anticodon-bd_dom_sf"/>
</dbReference>
<dbReference type="EMBL" id="UINC01001034">
    <property type="protein sequence ID" value="SUZ68219.1"/>
    <property type="molecule type" value="Genomic_DNA"/>
</dbReference>
<accession>A0A381PQA8</accession>
<dbReference type="NCBIfam" id="TIGR00408">
    <property type="entry name" value="proS_fam_I"/>
    <property type="match status" value="1"/>
</dbReference>
<keyword evidence="4" id="KW-0067">ATP-binding</keyword>
<dbReference type="GO" id="GO:0017101">
    <property type="term" value="C:aminoacyl-tRNA synthetase multienzyme complex"/>
    <property type="evidence" value="ECO:0007669"/>
    <property type="project" value="TreeGrafter"/>
</dbReference>
<dbReference type="PROSITE" id="PS50862">
    <property type="entry name" value="AA_TRNA_LIGASE_II"/>
    <property type="match status" value="1"/>
</dbReference>
<dbReference type="InterPro" id="IPR004499">
    <property type="entry name" value="Pro-tRNA-ligase_IIa_arc-type"/>
</dbReference>
<evidence type="ECO:0000259" key="9">
    <source>
        <dbReference type="PROSITE" id="PS50862"/>
    </source>
</evidence>
<dbReference type="InterPro" id="IPR002314">
    <property type="entry name" value="aa-tRNA-synt_IIb"/>
</dbReference>
<evidence type="ECO:0000256" key="3">
    <source>
        <dbReference type="ARBA" id="ARBA00022741"/>
    </source>
</evidence>
<dbReference type="GO" id="GO:0005524">
    <property type="term" value="F:ATP binding"/>
    <property type="evidence" value="ECO:0007669"/>
    <property type="project" value="UniProtKB-KW"/>
</dbReference>
<evidence type="ECO:0000256" key="5">
    <source>
        <dbReference type="ARBA" id="ARBA00022917"/>
    </source>
</evidence>
<dbReference type="GO" id="GO:0004827">
    <property type="term" value="F:proline-tRNA ligase activity"/>
    <property type="evidence" value="ECO:0007669"/>
    <property type="project" value="UniProtKB-EC"/>
</dbReference>
<dbReference type="InterPro" id="IPR033721">
    <property type="entry name" value="ProRS_core_arch_euk"/>
</dbReference>